<accession>A0A517LFN3</accession>
<feature type="region of interest" description="Disordered" evidence="2">
    <location>
        <begin position="379"/>
        <end position="475"/>
    </location>
</feature>
<feature type="region of interest" description="Disordered" evidence="2">
    <location>
        <begin position="1"/>
        <end position="46"/>
    </location>
</feature>
<evidence type="ECO:0000256" key="1">
    <source>
        <dbReference type="SAM" id="Coils"/>
    </source>
</evidence>
<gene>
    <name evidence="3" type="ORF">FKW77_006327</name>
</gene>
<evidence type="ECO:0000313" key="4">
    <source>
        <dbReference type="Proteomes" id="UP000316270"/>
    </source>
</evidence>
<reference evidence="3 4" key="1">
    <citation type="submission" date="2019-07" db="EMBL/GenBank/DDBJ databases">
        <title>Finished genome of Venturia effusa.</title>
        <authorList>
            <person name="Young C.A."/>
            <person name="Cox M.P."/>
            <person name="Ganley A.R.D."/>
            <person name="David W.J."/>
        </authorList>
    </citation>
    <scope>NUCLEOTIDE SEQUENCE [LARGE SCALE GENOMIC DNA]</scope>
    <source>
        <strain evidence="4">albino</strain>
    </source>
</reference>
<dbReference type="AlphaFoldDB" id="A0A517LFN3"/>
<feature type="region of interest" description="Disordered" evidence="2">
    <location>
        <begin position="127"/>
        <end position="164"/>
    </location>
</feature>
<dbReference type="OrthoDB" id="3927985at2759"/>
<evidence type="ECO:0000256" key="2">
    <source>
        <dbReference type="SAM" id="MobiDB-lite"/>
    </source>
</evidence>
<feature type="compositionally biased region" description="Polar residues" evidence="2">
    <location>
        <begin position="385"/>
        <end position="394"/>
    </location>
</feature>
<protein>
    <submittedName>
        <fullName evidence="3">Uncharacterized protein</fullName>
    </submittedName>
</protein>
<evidence type="ECO:0000313" key="3">
    <source>
        <dbReference type="EMBL" id="QDS74443.1"/>
    </source>
</evidence>
<dbReference type="Proteomes" id="UP000316270">
    <property type="component" value="Chromosome 11"/>
</dbReference>
<feature type="compositionally biased region" description="Basic and acidic residues" evidence="2">
    <location>
        <begin position="414"/>
        <end position="444"/>
    </location>
</feature>
<sequence length="475" mass="53398">MGFPTGPAQSYGNPNGIPGLDGFTAPFPSNSSKKQKVSSPEPGEIRDGMEIMGEARIDEARVSAMEAKMDKLEKDNEALRKLVAHLCHGVAAMSDNIPKVARSEVSSDPALDRMAADMRATVLESKDTTAVKSPVTHMSDQLAEDTTSGAEQGPPSTTVQYLSKSQEKVTKEFLAIQKRMSNIEASLEDHRKSYAKDRADVHDIHDTQKKTTGAIQTELKDLKRMLERMIEADDSARRTDLHQRIKMTIQMRLHKEQYSQLWEKLIQVAATSSGAIVLDKVYSAQRDVQQGQAGINIIASNLYNAALAGPLPAQLSHVNSTRRDLAAMREGRVVWGPNDIRIMLNHEDISMFFQIIDQIEEMFRELKKTNPRWQTEIKAHESRPAGSNYNKNGGSVSGIPAGPKRAREDDDEREKERLNRELDRDHDDRREPRAPRHQQFDRNRHGQVNRQRGFANQGFGSRLDNPGHDSKRRRP</sequence>
<keyword evidence="4" id="KW-1185">Reference proteome</keyword>
<feature type="coiled-coil region" evidence="1">
    <location>
        <begin position="55"/>
        <end position="82"/>
    </location>
</feature>
<feature type="compositionally biased region" description="Polar residues" evidence="2">
    <location>
        <begin position="130"/>
        <end position="164"/>
    </location>
</feature>
<proteinExistence type="predicted"/>
<dbReference type="EMBL" id="CP042195">
    <property type="protein sequence ID" value="QDS74443.1"/>
    <property type="molecule type" value="Genomic_DNA"/>
</dbReference>
<keyword evidence="1" id="KW-0175">Coiled coil</keyword>
<organism evidence="3 4">
    <name type="scientific">Venturia effusa</name>
    <dbReference type="NCBI Taxonomy" id="50376"/>
    <lineage>
        <taxon>Eukaryota</taxon>
        <taxon>Fungi</taxon>
        <taxon>Dikarya</taxon>
        <taxon>Ascomycota</taxon>
        <taxon>Pezizomycotina</taxon>
        <taxon>Dothideomycetes</taxon>
        <taxon>Pleosporomycetidae</taxon>
        <taxon>Venturiales</taxon>
        <taxon>Venturiaceae</taxon>
        <taxon>Venturia</taxon>
    </lineage>
</organism>
<name>A0A517LFN3_9PEZI</name>